<proteinExistence type="inferred from homology"/>
<dbReference type="InterPro" id="IPR006366">
    <property type="entry name" value="CobA/CysG_C"/>
</dbReference>
<dbReference type="Gene3D" id="3.40.1010.10">
    <property type="entry name" value="Cobalt-precorrin-4 Transmethylase, Domain 1"/>
    <property type="match status" value="1"/>
</dbReference>
<sequence length="500" mass="55354">MGFLVNKNIKGSTFIVNGESSILARRVNVLQKYGANYVSIPDRLVNVTELETLGRPEVDHFVDGVFILPNDSFKEDDLVAISNACKKRRIPLNVTERPDLCTFTLPSTYDDGPFQLAVCTNGMGCRLANRLRRTIVSMLPKDLGLICSNVGQLRRKYADKINEIEDDDNCPPENINKLVLEKDNRESAEQKLRWLMQMVEYYPIPKLIDISEQDLQVHSIENNEPGPIGSVDDTLEVVQNSEQNALYRKADSGGSISLVGAGPGSVKLLTTEAIELMKDADYILADKLIPSEVLDLVPRKTPIFIAKKFPGNAESAQSELLKMGLSELQKGSKVVRLKQGDPYIYGRGLEEYTFFSSHGYTPHVVPGISSALSAPLVAQISLTYRSVATQVLICTGTGKKGEILEAPEYVATRTVVFLMAVHRIRLITDLLIKEKWDPDVPAVIIERASCPGQRVIRSTLKNIASASEELRSNPPGLLVVGHACSLIHKLEEGELWRVDE</sequence>
<keyword evidence="4 12" id="KW-0808">Transferase</keyword>
<name>A0AAV5RI14_STABA</name>
<dbReference type="InterPro" id="IPR014776">
    <property type="entry name" value="4pyrrole_Mease_sub2"/>
</dbReference>
<keyword evidence="9" id="KW-0627">Porphyrin biosynthesis</keyword>
<dbReference type="FunFam" id="3.30.950.10:FF:000005">
    <property type="entry name" value="Uroporphyrin-III c-methyltransferase, putative"/>
    <property type="match status" value="1"/>
</dbReference>
<evidence type="ECO:0000259" key="13">
    <source>
        <dbReference type="Pfam" id="PF00590"/>
    </source>
</evidence>
<dbReference type="PROSITE" id="PS00840">
    <property type="entry name" value="SUMT_2"/>
    <property type="match status" value="1"/>
</dbReference>
<gene>
    <name evidence="15" type="ORF">DASB73_020510</name>
</gene>
<dbReference type="Pfam" id="PF00590">
    <property type="entry name" value="TP_methylase"/>
    <property type="match status" value="1"/>
</dbReference>
<dbReference type="InterPro" id="IPR050161">
    <property type="entry name" value="Siro_Cobalamin_biosynth"/>
</dbReference>
<comment type="catalytic activity">
    <reaction evidence="10">
        <text>uroporphyrinogen III + 2 S-adenosyl-L-methionine = precorrin-2 + 2 S-adenosyl-L-homocysteine + H(+)</text>
        <dbReference type="Rhea" id="RHEA:32459"/>
        <dbReference type="ChEBI" id="CHEBI:15378"/>
        <dbReference type="ChEBI" id="CHEBI:57308"/>
        <dbReference type="ChEBI" id="CHEBI:57856"/>
        <dbReference type="ChEBI" id="CHEBI:58827"/>
        <dbReference type="ChEBI" id="CHEBI:59789"/>
        <dbReference type="EC" id="2.1.1.107"/>
    </reaction>
</comment>
<comment type="similarity">
    <text evidence="1 12">Belongs to the precorrin methyltransferase family.</text>
</comment>
<keyword evidence="8" id="KW-0486">Methionine biosynthesis</keyword>
<dbReference type="NCBIfam" id="TIGR01469">
    <property type="entry name" value="cobA_cysG_Cterm"/>
    <property type="match status" value="1"/>
</dbReference>
<keyword evidence="6" id="KW-0560">Oxidoreductase</keyword>
<dbReference type="GO" id="GO:0009086">
    <property type="term" value="P:methionine biosynthetic process"/>
    <property type="evidence" value="ECO:0007669"/>
    <property type="project" value="UniProtKB-KW"/>
</dbReference>
<dbReference type="GO" id="GO:0032259">
    <property type="term" value="P:methylation"/>
    <property type="evidence" value="ECO:0007669"/>
    <property type="project" value="UniProtKB-KW"/>
</dbReference>
<dbReference type="InterPro" id="IPR012066">
    <property type="entry name" value="Met1_fungi"/>
</dbReference>
<keyword evidence="2 12" id="KW-0489">Methyltransferase</keyword>
<feature type="domain" description="Tetrapyrrole methylase" evidence="13">
    <location>
        <begin position="256"/>
        <end position="463"/>
    </location>
</feature>
<dbReference type="InterPro" id="IPR014777">
    <property type="entry name" value="4pyrrole_Mease_sub1"/>
</dbReference>
<accession>A0AAV5RI14</accession>
<dbReference type="Pfam" id="PF13241">
    <property type="entry name" value="NAD_binding_7"/>
    <property type="match status" value="1"/>
</dbReference>
<evidence type="ECO:0000256" key="2">
    <source>
        <dbReference type="ARBA" id="ARBA00022603"/>
    </source>
</evidence>
<keyword evidence="5" id="KW-0949">S-adenosyl-L-methionine</keyword>
<evidence type="ECO:0000256" key="4">
    <source>
        <dbReference type="ARBA" id="ARBA00022679"/>
    </source>
</evidence>
<dbReference type="GO" id="GO:0016491">
    <property type="term" value="F:oxidoreductase activity"/>
    <property type="evidence" value="ECO:0007669"/>
    <property type="project" value="UniProtKB-KW"/>
</dbReference>
<dbReference type="SUPFAM" id="SSF75615">
    <property type="entry name" value="Siroheme synthase middle domains-like"/>
    <property type="match status" value="1"/>
</dbReference>
<dbReference type="Gene3D" id="3.40.50.720">
    <property type="entry name" value="NAD(P)-binding Rossmann-like Domain"/>
    <property type="match status" value="1"/>
</dbReference>
<dbReference type="PANTHER" id="PTHR45790:SF6">
    <property type="entry name" value="UROPORPHYRINOGEN-III C-METHYLTRANSFERASE"/>
    <property type="match status" value="1"/>
</dbReference>
<dbReference type="FunFam" id="3.40.1010.10:FF:000006">
    <property type="entry name" value="Siroheme synthase, putative"/>
    <property type="match status" value="1"/>
</dbReference>
<keyword evidence="7" id="KW-0520">NAD</keyword>
<evidence type="ECO:0000313" key="15">
    <source>
        <dbReference type="EMBL" id="GMM51093.1"/>
    </source>
</evidence>
<dbReference type="PIRSF" id="PIRSF036555">
    <property type="entry name" value="SUMT_yeast"/>
    <property type="match status" value="1"/>
</dbReference>
<reference evidence="15 16" key="1">
    <citation type="journal article" date="2023" name="Elife">
        <title>Identification of key yeast species and microbe-microbe interactions impacting larval growth of Drosophila in the wild.</title>
        <authorList>
            <person name="Mure A."/>
            <person name="Sugiura Y."/>
            <person name="Maeda R."/>
            <person name="Honda K."/>
            <person name="Sakurai N."/>
            <person name="Takahashi Y."/>
            <person name="Watada M."/>
            <person name="Katoh T."/>
            <person name="Gotoh A."/>
            <person name="Gotoh Y."/>
            <person name="Taniguchi I."/>
            <person name="Nakamura K."/>
            <person name="Hayashi T."/>
            <person name="Katayama T."/>
            <person name="Uemura T."/>
            <person name="Hattori Y."/>
        </authorList>
    </citation>
    <scope>NUCLEOTIDE SEQUENCE [LARGE SCALE GENOMIC DNA]</scope>
    <source>
        <strain evidence="15 16">SB-73</strain>
    </source>
</reference>
<evidence type="ECO:0000256" key="12">
    <source>
        <dbReference type="RuleBase" id="RU003960"/>
    </source>
</evidence>
<keyword evidence="3" id="KW-0028">Amino-acid biosynthesis</keyword>
<evidence type="ECO:0000256" key="5">
    <source>
        <dbReference type="ARBA" id="ARBA00022691"/>
    </source>
</evidence>
<evidence type="ECO:0000256" key="3">
    <source>
        <dbReference type="ARBA" id="ARBA00022605"/>
    </source>
</evidence>
<dbReference type="InterPro" id="IPR000878">
    <property type="entry name" value="4pyrrol_Mease"/>
</dbReference>
<comment type="caution">
    <text evidence="15">The sequence shown here is derived from an EMBL/GenBank/DDBJ whole genome shotgun (WGS) entry which is preliminary data.</text>
</comment>
<evidence type="ECO:0000256" key="7">
    <source>
        <dbReference type="ARBA" id="ARBA00023027"/>
    </source>
</evidence>
<feature type="domain" description="Siroheme synthase central" evidence="14">
    <location>
        <begin position="111"/>
        <end position="137"/>
    </location>
</feature>
<evidence type="ECO:0000256" key="11">
    <source>
        <dbReference type="ARBA" id="ARBA00055636"/>
    </source>
</evidence>
<evidence type="ECO:0000256" key="6">
    <source>
        <dbReference type="ARBA" id="ARBA00023002"/>
    </source>
</evidence>
<dbReference type="AlphaFoldDB" id="A0AAV5RI14"/>
<evidence type="ECO:0000259" key="14">
    <source>
        <dbReference type="Pfam" id="PF14824"/>
    </source>
</evidence>
<evidence type="ECO:0000256" key="9">
    <source>
        <dbReference type="ARBA" id="ARBA00023244"/>
    </source>
</evidence>
<evidence type="ECO:0000256" key="10">
    <source>
        <dbReference type="ARBA" id="ARBA00052360"/>
    </source>
</evidence>
<dbReference type="EMBL" id="BTGC01000003">
    <property type="protein sequence ID" value="GMM51093.1"/>
    <property type="molecule type" value="Genomic_DNA"/>
</dbReference>
<dbReference type="InterPro" id="IPR035996">
    <property type="entry name" value="4pyrrol_Methylase_sf"/>
</dbReference>
<dbReference type="InterPro" id="IPR003043">
    <property type="entry name" value="Uropor_MeTrfase_CS"/>
</dbReference>
<dbReference type="Pfam" id="PF14824">
    <property type="entry name" value="Sirohm_synth_M"/>
    <property type="match status" value="1"/>
</dbReference>
<dbReference type="GO" id="GO:0004851">
    <property type="term" value="F:uroporphyrin-III C-methyltransferase activity"/>
    <property type="evidence" value="ECO:0007669"/>
    <property type="project" value="UniProtKB-EC"/>
</dbReference>
<evidence type="ECO:0000256" key="1">
    <source>
        <dbReference type="ARBA" id="ARBA00005879"/>
    </source>
</evidence>
<dbReference type="SUPFAM" id="SSF53790">
    <property type="entry name" value="Tetrapyrrole methylase"/>
    <property type="match status" value="1"/>
</dbReference>
<dbReference type="InterPro" id="IPR028281">
    <property type="entry name" value="Sirohaem_synthase_central"/>
</dbReference>
<dbReference type="Gene3D" id="3.30.950.10">
    <property type="entry name" value="Methyltransferase, Cobalt-precorrin-4 Transmethylase, Domain 2"/>
    <property type="match status" value="1"/>
</dbReference>
<dbReference type="GO" id="GO:0019354">
    <property type="term" value="P:siroheme biosynthetic process"/>
    <property type="evidence" value="ECO:0007669"/>
    <property type="project" value="InterPro"/>
</dbReference>
<organism evidence="15 16">
    <name type="scientific">Starmerella bacillaris</name>
    <name type="common">Yeast</name>
    <name type="synonym">Candida zemplinina</name>
    <dbReference type="NCBI Taxonomy" id="1247836"/>
    <lineage>
        <taxon>Eukaryota</taxon>
        <taxon>Fungi</taxon>
        <taxon>Dikarya</taxon>
        <taxon>Ascomycota</taxon>
        <taxon>Saccharomycotina</taxon>
        <taxon>Dipodascomycetes</taxon>
        <taxon>Dipodascales</taxon>
        <taxon>Trichomonascaceae</taxon>
        <taxon>Starmerella</taxon>
    </lineage>
</organism>
<dbReference type="CDD" id="cd11642">
    <property type="entry name" value="SUMT"/>
    <property type="match status" value="1"/>
</dbReference>
<evidence type="ECO:0000256" key="8">
    <source>
        <dbReference type="ARBA" id="ARBA00023167"/>
    </source>
</evidence>
<dbReference type="PANTHER" id="PTHR45790">
    <property type="entry name" value="SIROHEME SYNTHASE-RELATED"/>
    <property type="match status" value="1"/>
</dbReference>
<dbReference type="Proteomes" id="UP001362899">
    <property type="component" value="Unassembled WGS sequence"/>
</dbReference>
<keyword evidence="16" id="KW-1185">Reference proteome</keyword>
<dbReference type="GO" id="GO:0000103">
    <property type="term" value="P:sulfate assimilation"/>
    <property type="evidence" value="ECO:0007669"/>
    <property type="project" value="InterPro"/>
</dbReference>
<evidence type="ECO:0000313" key="16">
    <source>
        <dbReference type="Proteomes" id="UP001362899"/>
    </source>
</evidence>
<protein>
    <submittedName>
        <fullName evidence="15">Uroporphyrinogen-III C-methyltransferase</fullName>
    </submittedName>
</protein>
<comment type="function">
    <text evidence="11">Siroheme synthase involved in methionine biosynthesis.</text>
</comment>